<dbReference type="InterPro" id="IPR023574">
    <property type="entry name" value="Ribosomal_uL4_dom_sf"/>
</dbReference>
<dbReference type="SUPFAM" id="SSF52166">
    <property type="entry name" value="Ribosomal protein L4"/>
    <property type="match status" value="1"/>
</dbReference>
<comment type="similarity">
    <text evidence="1 5">Belongs to the universal ribosomal protein uL4 family.</text>
</comment>
<evidence type="ECO:0000313" key="7">
    <source>
        <dbReference type="EMBL" id="OGF37532.1"/>
    </source>
</evidence>
<gene>
    <name evidence="5" type="primary">rplD</name>
    <name evidence="7" type="ORF">A2482_02460</name>
</gene>
<dbReference type="GO" id="GO:0019843">
    <property type="term" value="F:rRNA binding"/>
    <property type="evidence" value="ECO:0007669"/>
    <property type="project" value="UniProtKB-UniRule"/>
</dbReference>
<keyword evidence="5" id="KW-0699">rRNA-binding</keyword>
<evidence type="ECO:0000256" key="3">
    <source>
        <dbReference type="ARBA" id="ARBA00023274"/>
    </source>
</evidence>
<evidence type="ECO:0000313" key="8">
    <source>
        <dbReference type="Proteomes" id="UP000178656"/>
    </source>
</evidence>
<dbReference type="Proteomes" id="UP000178656">
    <property type="component" value="Unassembled WGS sequence"/>
</dbReference>
<name>A0A1F5TF40_9BACT</name>
<feature type="region of interest" description="Disordered" evidence="6">
    <location>
        <begin position="53"/>
        <end position="80"/>
    </location>
</feature>
<proteinExistence type="inferred from homology"/>
<comment type="function">
    <text evidence="5">One of the primary rRNA binding proteins, this protein initially binds near the 5'-end of the 23S rRNA. It is important during the early stages of 50S assembly. It makes multiple contacts with different domains of the 23S rRNA in the assembled 50S subunit and ribosome.</text>
</comment>
<accession>A0A1F5TF40</accession>
<dbReference type="HAMAP" id="MF_01328_B">
    <property type="entry name" value="Ribosomal_uL4_B"/>
    <property type="match status" value="1"/>
</dbReference>
<dbReference type="GO" id="GO:0006412">
    <property type="term" value="P:translation"/>
    <property type="evidence" value="ECO:0007669"/>
    <property type="project" value="UniProtKB-UniRule"/>
</dbReference>
<dbReference type="GO" id="GO:0003735">
    <property type="term" value="F:structural constituent of ribosome"/>
    <property type="evidence" value="ECO:0007669"/>
    <property type="project" value="InterPro"/>
</dbReference>
<dbReference type="GO" id="GO:1990904">
    <property type="term" value="C:ribonucleoprotein complex"/>
    <property type="evidence" value="ECO:0007669"/>
    <property type="project" value="UniProtKB-KW"/>
</dbReference>
<dbReference type="NCBIfam" id="TIGR03953">
    <property type="entry name" value="rplD_bact"/>
    <property type="match status" value="1"/>
</dbReference>
<evidence type="ECO:0000256" key="5">
    <source>
        <dbReference type="HAMAP-Rule" id="MF_01328"/>
    </source>
</evidence>
<keyword evidence="5" id="KW-0694">RNA-binding</keyword>
<keyword evidence="2 5" id="KW-0689">Ribosomal protein</keyword>
<reference evidence="7 8" key="1">
    <citation type="journal article" date="2016" name="Nat. Commun.">
        <title>Thousands of microbial genomes shed light on interconnected biogeochemical processes in an aquifer system.</title>
        <authorList>
            <person name="Anantharaman K."/>
            <person name="Brown C.T."/>
            <person name="Hug L.A."/>
            <person name="Sharon I."/>
            <person name="Castelle C.J."/>
            <person name="Probst A.J."/>
            <person name="Thomas B.C."/>
            <person name="Singh A."/>
            <person name="Wilkins M.J."/>
            <person name="Karaoz U."/>
            <person name="Brodie E.L."/>
            <person name="Williams K.H."/>
            <person name="Hubbard S.S."/>
            <person name="Banfield J.F."/>
        </authorList>
    </citation>
    <scope>NUCLEOTIDE SEQUENCE [LARGE SCALE GENOMIC DNA]</scope>
</reference>
<dbReference type="Pfam" id="PF00573">
    <property type="entry name" value="Ribosomal_L4"/>
    <property type="match status" value="1"/>
</dbReference>
<evidence type="ECO:0000256" key="2">
    <source>
        <dbReference type="ARBA" id="ARBA00022980"/>
    </source>
</evidence>
<dbReference type="EMBL" id="MFGM01000020">
    <property type="protein sequence ID" value="OGF37532.1"/>
    <property type="molecule type" value="Genomic_DNA"/>
</dbReference>
<dbReference type="GO" id="GO:0005840">
    <property type="term" value="C:ribosome"/>
    <property type="evidence" value="ECO:0007669"/>
    <property type="project" value="UniProtKB-KW"/>
</dbReference>
<dbReference type="PANTHER" id="PTHR10746">
    <property type="entry name" value="50S RIBOSOMAL PROTEIN L4"/>
    <property type="match status" value="1"/>
</dbReference>
<dbReference type="AlphaFoldDB" id="A0A1F5TF40"/>
<evidence type="ECO:0000256" key="4">
    <source>
        <dbReference type="ARBA" id="ARBA00035244"/>
    </source>
</evidence>
<organism evidence="7 8">
    <name type="scientific">Candidatus Falkowbacteria bacterium RIFOXYC2_FULL_48_21</name>
    <dbReference type="NCBI Taxonomy" id="1798005"/>
    <lineage>
        <taxon>Bacteria</taxon>
        <taxon>Candidatus Falkowiibacteriota</taxon>
    </lineage>
</organism>
<protein>
    <recommendedName>
        <fullName evidence="4 5">Large ribosomal subunit protein uL4</fullName>
    </recommendedName>
</protein>
<sequence>MTQAKLYNQKGEAQGEVRLNPEIFDVKMNAELVHQVVVAQMANRRLVLAHTKERGDVRGGGKKPWKQKGTGRARAGSSRSPLWRGGGIIFGPNKERNYSKKVNKKAKIKALFMVLSDKVRENAIKVITGIELPEAKTKSMVQLLKVFDVKKGGLIVLPEMDKKVALSVRNLPNVSVIAADSLNVYDVISSREVLIVEPALPRIEAVYLKKQ</sequence>
<comment type="caution">
    <text evidence="7">The sequence shown here is derived from an EMBL/GenBank/DDBJ whole genome shotgun (WGS) entry which is preliminary data.</text>
</comment>
<dbReference type="Gene3D" id="3.40.1370.10">
    <property type="match status" value="1"/>
</dbReference>
<keyword evidence="3 5" id="KW-0687">Ribonucleoprotein</keyword>
<comment type="function">
    <text evidence="5">Forms part of the polypeptide exit tunnel.</text>
</comment>
<dbReference type="PANTHER" id="PTHR10746:SF6">
    <property type="entry name" value="LARGE RIBOSOMAL SUBUNIT PROTEIN UL4M"/>
    <property type="match status" value="1"/>
</dbReference>
<feature type="compositionally biased region" description="Basic residues" evidence="6">
    <location>
        <begin position="60"/>
        <end position="71"/>
    </location>
</feature>
<comment type="subunit">
    <text evidence="5">Part of the 50S ribosomal subunit.</text>
</comment>
<dbReference type="InterPro" id="IPR013005">
    <property type="entry name" value="Ribosomal_uL4-like"/>
</dbReference>
<dbReference type="InterPro" id="IPR002136">
    <property type="entry name" value="Ribosomal_uL4"/>
</dbReference>
<evidence type="ECO:0000256" key="1">
    <source>
        <dbReference type="ARBA" id="ARBA00010528"/>
    </source>
</evidence>
<evidence type="ECO:0000256" key="6">
    <source>
        <dbReference type="SAM" id="MobiDB-lite"/>
    </source>
</evidence>